<protein>
    <recommendedName>
        <fullName evidence="2">SWIM-type domain-containing protein</fullName>
    </recommendedName>
</protein>
<feature type="domain" description="SWIM-type" evidence="2">
    <location>
        <begin position="49"/>
        <end position="85"/>
    </location>
</feature>
<accession>A0A4Z0PF37</accession>
<keyword evidence="4" id="KW-1185">Reference proteome</keyword>
<evidence type="ECO:0000256" key="1">
    <source>
        <dbReference type="PROSITE-ProRule" id="PRU00325"/>
    </source>
</evidence>
<evidence type="ECO:0000313" key="3">
    <source>
        <dbReference type="EMBL" id="TGE12081.1"/>
    </source>
</evidence>
<keyword evidence="1" id="KW-0862">Zinc</keyword>
<dbReference type="AlphaFoldDB" id="A0A4Z0PF37"/>
<evidence type="ECO:0000259" key="2">
    <source>
        <dbReference type="PROSITE" id="PS50966"/>
    </source>
</evidence>
<comment type="caution">
    <text evidence="3">The sequence shown here is derived from an EMBL/GenBank/DDBJ whole genome shotgun (WGS) entry which is preliminary data.</text>
</comment>
<dbReference type="Proteomes" id="UP000297739">
    <property type="component" value="Unassembled WGS sequence"/>
</dbReference>
<dbReference type="RefSeq" id="WP_135499678.1">
    <property type="nucleotide sequence ID" value="NZ_SRLD01000078.1"/>
</dbReference>
<dbReference type="PROSITE" id="PS50966">
    <property type="entry name" value="ZF_SWIM"/>
    <property type="match status" value="1"/>
</dbReference>
<dbReference type="GO" id="GO:0008270">
    <property type="term" value="F:zinc ion binding"/>
    <property type="evidence" value="ECO:0007669"/>
    <property type="project" value="UniProtKB-KW"/>
</dbReference>
<keyword evidence="1" id="KW-0479">Metal-binding</keyword>
<sequence length="628" mass="69994">MFTRQYLQSLSSPASFARGEAYFRDGSVGSISREADTFTAKVRGSSGRYQVKLTLLPAGDRLRCTCPYDFEGICKHRVALGLAVLHKFGPQLQAAAWPDSLENSPKVLETALRDTAADTQLAFLAELLRARPDLRQQFLARVAPAGAAGAAPPVAAAAPAEATPDSISTEVYEALSDLAFDDEQLSEHAEFYEDYRYDEGDGMLELANAAIAEVLEPYALAVAAAVQGGRLAEALRCWIGVCEGAAAATEPADDDYDLFSYEGYPQHVLECWLNRLSELGVEALLETRPFAAAETEAALALLFGRYPAPAPLPAYFQPLLHGLAHDPATATRLLPLLEQRPITTIDLAHVLLRVAEVLADDALWLRTAEEFADQDVTLTIQLLDHYRQHHDRPTLLRVLSQWQPRFYPQLNPYILTHLTPAEDEPLYLAALEQRCRNAHSLDDYHELKRYWSAARRQQFVEEQLALGSRSDAGLLFGAELLAAENRDAELLPYLLRHNWGWQRTSPAVLALAARTRPNECLDAVMEHTEALLQDSLNGRGRDVYQRIVSWLTALNAFESLRPQVALFAAHLYAEYSRLSALREELRGARLVRVEKLGSQYRLLPPTSKEDELRALMRDRQQAAKSKKR</sequence>
<gene>
    <name evidence="3" type="ORF">E5J99_20525</name>
</gene>
<name>A0A4Z0PF37_9BACT</name>
<dbReference type="OrthoDB" id="9760715at2"/>
<dbReference type="InterPro" id="IPR007527">
    <property type="entry name" value="Znf_SWIM"/>
</dbReference>
<dbReference type="EMBL" id="SRLD01000078">
    <property type="protein sequence ID" value="TGE12081.1"/>
    <property type="molecule type" value="Genomic_DNA"/>
</dbReference>
<keyword evidence="1" id="KW-0863">Zinc-finger</keyword>
<proteinExistence type="predicted"/>
<evidence type="ECO:0000313" key="4">
    <source>
        <dbReference type="Proteomes" id="UP000297739"/>
    </source>
</evidence>
<organism evidence="3 4">
    <name type="scientific">Hymenobacter elongatus</name>
    <dbReference type="NCBI Taxonomy" id="877208"/>
    <lineage>
        <taxon>Bacteria</taxon>
        <taxon>Pseudomonadati</taxon>
        <taxon>Bacteroidota</taxon>
        <taxon>Cytophagia</taxon>
        <taxon>Cytophagales</taxon>
        <taxon>Hymenobacteraceae</taxon>
        <taxon>Hymenobacter</taxon>
    </lineage>
</organism>
<reference evidence="3 4" key="1">
    <citation type="submission" date="2019-04" db="EMBL/GenBank/DDBJ databases">
        <authorList>
            <person name="Feng G."/>
            <person name="Zhang J."/>
            <person name="Zhu H."/>
        </authorList>
    </citation>
    <scope>NUCLEOTIDE SEQUENCE [LARGE SCALE GENOMIC DNA]</scope>
    <source>
        <strain evidence="3 4">JCM 17223</strain>
    </source>
</reference>